<feature type="region of interest" description="Disordered" evidence="1">
    <location>
        <begin position="33"/>
        <end position="85"/>
    </location>
</feature>
<feature type="compositionally biased region" description="Polar residues" evidence="1">
    <location>
        <begin position="33"/>
        <end position="51"/>
    </location>
</feature>
<accession>A0A811V7A7</accession>
<dbReference type="AlphaFoldDB" id="A0A811V7A7"/>
<dbReference type="Proteomes" id="UP000606786">
    <property type="component" value="Unassembled WGS sequence"/>
</dbReference>
<comment type="caution">
    <text evidence="2">The sequence shown here is derived from an EMBL/GenBank/DDBJ whole genome shotgun (WGS) entry which is preliminary data.</text>
</comment>
<gene>
    <name evidence="2" type="ORF">CCAP1982_LOCUS15000</name>
</gene>
<name>A0A811V7A7_CERCA</name>
<evidence type="ECO:0000313" key="3">
    <source>
        <dbReference type="Proteomes" id="UP000606786"/>
    </source>
</evidence>
<sequence length="109" mass="12439">MRFCADFYDLNYQRPKEHHHAALKRNYRLCELSGSTGNATTTPQQTMSRTHTQSDDNDENDGERARKANRPVMPTNTPQPKSSDLSEVMSAFAVNAPRRIPHQGYHFCS</sequence>
<keyword evidence="3" id="KW-1185">Reference proteome</keyword>
<evidence type="ECO:0000256" key="1">
    <source>
        <dbReference type="SAM" id="MobiDB-lite"/>
    </source>
</evidence>
<proteinExistence type="predicted"/>
<dbReference type="EMBL" id="CAJHJT010000034">
    <property type="protein sequence ID" value="CAD7006701.1"/>
    <property type="molecule type" value="Genomic_DNA"/>
</dbReference>
<feature type="compositionally biased region" description="Polar residues" evidence="1">
    <location>
        <begin position="74"/>
        <end position="85"/>
    </location>
</feature>
<organism evidence="2 3">
    <name type="scientific">Ceratitis capitata</name>
    <name type="common">Mediterranean fruit fly</name>
    <name type="synonym">Tephritis capitata</name>
    <dbReference type="NCBI Taxonomy" id="7213"/>
    <lineage>
        <taxon>Eukaryota</taxon>
        <taxon>Metazoa</taxon>
        <taxon>Ecdysozoa</taxon>
        <taxon>Arthropoda</taxon>
        <taxon>Hexapoda</taxon>
        <taxon>Insecta</taxon>
        <taxon>Pterygota</taxon>
        <taxon>Neoptera</taxon>
        <taxon>Endopterygota</taxon>
        <taxon>Diptera</taxon>
        <taxon>Brachycera</taxon>
        <taxon>Muscomorpha</taxon>
        <taxon>Tephritoidea</taxon>
        <taxon>Tephritidae</taxon>
        <taxon>Ceratitis</taxon>
        <taxon>Ceratitis</taxon>
    </lineage>
</organism>
<evidence type="ECO:0000313" key="2">
    <source>
        <dbReference type="EMBL" id="CAD7006701.1"/>
    </source>
</evidence>
<protein>
    <submittedName>
        <fullName evidence="2">(Mediterranean fruit fly) hypothetical protein</fullName>
    </submittedName>
</protein>
<reference evidence="2" key="1">
    <citation type="submission" date="2020-11" db="EMBL/GenBank/DDBJ databases">
        <authorList>
            <person name="Whitehead M."/>
        </authorList>
    </citation>
    <scope>NUCLEOTIDE SEQUENCE</scope>
    <source>
        <strain evidence="2">EGII</strain>
    </source>
</reference>